<comment type="caution">
    <text evidence="1">The sequence shown here is derived from an EMBL/GenBank/DDBJ whole genome shotgun (WGS) entry which is preliminary data.</text>
</comment>
<proteinExistence type="predicted"/>
<reference evidence="1 2" key="1">
    <citation type="submission" date="2024-02" db="EMBL/GenBank/DDBJ databases">
        <title>Lysinimicrobium sediminis NBRC 112286.</title>
        <authorList>
            <person name="Ichikawa N."/>
            <person name="Katano-Makiyama Y."/>
            <person name="Hidaka K."/>
        </authorList>
    </citation>
    <scope>NUCLEOTIDE SEQUENCE [LARGE SCALE GENOMIC DNA]</scope>
    <source>
        <strain evidence="1 2">NBRC 112286</strain>
    </source>
</reference>
<dbReference type="EMBL" id="BAABRR010000005">
    <property type="protein sequence ID" value="GAA5518871.1"/>
    <property type="molecule type" value="Genomic_DNA"/>
</dbReference>
<sequence>MITLTIVGLVSGIITTIQDGAVVGGHRGGWASWWAGIVVTSARMGPIVAEAAL</sequence>
<dbReference type="RefSeq" id="WP_286216483.1">
    <property type="nucleotide sequence ID" value="NZ_AP027736.1"/>
</dbReference>
<keyword evidence="2" id="KW-1185">Reference proteome</keyword>
<evidence type="ECO:0000313" key="2">
    <source>
        <dbReference type="Proteomes" id="UP001426770"/>
    </source>
</evidence>
<evidence type="ECO:0000313" key="1">
    <source>
        <dbReference type="EMBL" id="GAA5518871.1"/>
    </source>
</evidence>
<dbReference type="Proteomes" id="UP001426770">
    <property type="component" value="Unassembled WGS sequence"/>
</dbReference>
<gene>
    <name evidence="1" type="ORF">Lsed01_01305</name>
</gene>
<accession>A0ABP9WGC7</accession>
<organism evidence="1 2">
    <name type="scientific">Demequina sediminis</name>
    <dbReference type="NCBI Taxonomy" id="1930058"/>
    <lineage>
        <taxon>Bacteria</taxon>
        <taxon>Bacillati</taxon>
        <taxon>Actinomycetota</taxon>
        <taxon>Actinomycetes</taxon>
        <taxon>Micrococcales</taxon>
        <taxon>Demequinaceae</taxon>
        <taxon>Demequina</taxon>
    </lineage>
</organism>
<protein>
    <submittedName>
        <fullName evidence="1">Uncharacterized protein</fullName>
    </submittedName>
</protein>
<name>A0ABP9WGC7_9MICO</name>